<dbReference type="Proteomes" id="UP001183619">
    <property type="component" value="Unassembled WGS sequence"/>
</dbReference>
<dbReference type="PANTHER" id="PTHR34301:SF8">
    <property type="entry name" value="ATPASE DOMAIN-CONTAINING PROTEIN"/>
    <property type="match status" value="1"/>
</dbReference>
<proteinExistence type="predicted"/>
<evidence type="ECO:0000259" key="1">
    <source>
        <dbReference type="Pfam" id="PF13401"/>
    </source>
</evidence>
<dbReference type="Gene3D" id="3.40.50.300">
    <property type="entry name" value="P-loop containing nucleotide triphosphate hydrolases"/>
    <property type="match status" value="1"/>
</dbReference>
<protein>
    <submittedName>
        <fullName evidence="2">KaiC/GvpD/RAD55 family RecA-like ATPase</fullName>
    </submittedName>
</protein>
<evidence type="ECO:0000313" key="2">
    <source>
        <dbReference type="EMBL" id="MDR7356257.1"/>
    </source>
</evidence>
<dbReference type="EMBL" id="JAVDYF010000001">
    <property type="protein sequence ID" value="MDR7356257.1"/>
    <property type="molecule type" value="Genomic_DNA"/>
</dbReference>
<organism evidence="2 3">
    <name type="scientific">Corynebacterium felinum</name>
    <dbReference type="NCBI Taxonomy" id="131318"/>
    <lineage>
        <taxon>Bacteria</taxon>
        <taxon>Bacillati</taxon>
        <taxon>Actinomycetota</taxon>
        <taxon>Actinomycetes</taxon>
        <taxon>Mycobacteriales</taxon>
        <taxon>Corynebacteriaceae</taxon>
        <taxon>Corynebacterium</taxon>
    </lineage>
</organism>
<feature type="domain" description="ORC1/DEAH AAA+ ATPase" evidence="1">
    <location>
        <begin position="38"/>
        <end position="187"/>
    </location>
</feature>
<dbReference type="SUPFAM" id="SSF52540">
    <property type="entry name" value="P-loop containing nucleoside triphosphate hydrolases"/>
    <property type="match status" value="1"/>
</dbReference>
<dbReference type="InterPro" id="IPR027417">
    <property type="entry name" value="P-loop_NTPase"/>
</dbReference>
<gene>
    <name evidence="2" type="ORF">J2S37_002795</name>
</gene>
<dbReference type="InterPro" id="IPR049945">
    <property type="entry name" value="AAA_22"/>
</dbReference>
<evidence type="ECO:0000313" key="3">
    <source>
        <dbReference type="Proteomes" id="UP001183619"/>
    </source>
</evidence>
<keyword evidence="3" id="KW-1185">Reference proteome</keyword>
<dbReference type="PANTHER" id="PTHR34301">
    <property type="entry name" value="DNA-BINDING PROTEIN-RELATED"/>
    <property type="match status" value="1"/>
</dbReference>
<dbReference type="Pfam" id="PF13401">
    <property type="entry name" value="AAA_22"/>
    <property type="match status" value="1"/>
</dbReference>
<accession>A0ABU2BC94</accession>
<name>A0ABU2BC94_9CORY</name>
<reference evidence="2 3" key="1">
    <citation type="submission" date="2023-07" db="EMBL/GenBank/DDBJ databases">
        <title>Sequencing the genomes of 1000 actinobacteria strains.</title>
        <authorList>
            <person name="Klenk H.-P."/>
        </authorList>
    </citation>
    <scope>NUCLEOTIDE SEQUENCE [LARGE SCALE GENOMIC DNA]</scope>
    <source>
        <strain evidence="2 3">DSM 44508</strain>
    </source>
</reference>
<comment type="caution">
    <text evidence="2">The sequence shown here is derived from an EMBL/GenBank/DDBJ whole genome shotgun (WGS) entry which is preliminary data.</text>
</comment>
<sequence length="371" mass="40914">MVANPFRPTFGISPSVVAGRKSILLHVEYALRAGVGSAERFSLVSGLRGSGKTVFLNEAEATAKRVGWEVVQASASKSMIDKLEQTALPELLRRIDPSGTAVKIKQINIGRLGSVGIDSTEKYEVKHDLQSMLQYACEILTASNSGVFITMDEVQSASPEQLRQLSEAIQHVARKNLNIALCFAGLPHEINVLLEHPGTTFLRRAVPLYCEELSDDDVAETLQATANLGDKTFTPDALARATQLCHGYAYLIQLIGSVAWLLAETNEITTETVDAGVPLIIERMGTQVHIPALRSVPERELEFLVAMAQQKAEITFNAVVESMGKPANQLSTYRRRLINRGLIKPVRHGVLDFTIPFMREHIRAHLHRYQP</sequence>